<accession>A4TX94</accession>
<gene>
    <name evidence="1" type="ORF">MGR_3512</name>
</gene>
<proteinExistence type="predicted"/>
<protein>
    <submittedName>
        <fullName evidence="1">Uncharacterized protein</fullName>
    </submittedName>
</protein>
<sequence length="46" mass="4500">MGVFGSVAIAPQVYAQAAAPQATMPPALQAAVASGNGQAIQQAMNT</sequence>
<name>A4TX94_9PROT</name>
<dbReference type="AlphaFoldDB" id="A4TX94"/>
<organism evidence="1">
    <name type="scientific">Magnetospirillum gryphiswaldense</name>
    <dbReference type="NCBI Taxonomy" id="55518"/>
    <lineage>
        <taxon>Bacteria</taxon>
        <taxon>Pseudomonadati</taxon>
        <taxon>Pseudomonadota</taxon>
        <taxon>Alphaproteobacteria</taxon>
        <taxon>Rhodospirillales</taxon>
        <taxon>Rhodospirillaceae</taxon>
        <taxon>Magnetospirillum</taxon>
    </lineage>
</organism>
<reference evidence="1" key="1">
    <citation type="journal article" date="2007" name="J. Bacteriol.">
        <title>Comparative genome analysis of four magnetotactic bacteria reveals a complex set of group-specific genes implicated in magnetosome biomineralization and function.</title>
        <authorList>
            <person name="Richter M."/>
            <person name="Kube M."/>
            <person name="Bazylinski D.A."/>
            <person name="Lombardot T."/>
            <person name="Gloeckner F.O."/>
            <person name="Reinhardt R."/>
            <person name="Schueler D."/>
        </authorList>
    </citation>
    <scope>NUCLEOTIDE SEQUENCE</scope>
    <source>
        <strain evidence="1">MSR-1</strain>
    </source>
</reference>
<dbReference type="EMBL" id="CU459003">
    <property type="protein sequence ID" value="CAM75251.1"/>
    <property type="molecule type" value="Genomic_DNA"/>
</dbReference>
<evidence type="ECO:0000313" key="1">
    <source>
        <dbReference type="EMBL" id="CAM75251.1"/>
    </source>
</evidence>